<name>A0A3B7MB95_9CYAN</name>
<dbReference type="FunFam" id="3.40.50.880:FF:000033">
    <property type="entry name" value="Glutamine amidotransferase class-I"/>
    <property type="match status" value="1"/>
</dbReference>
<dbReference type="SUPFAM" id="SSF52317">
    <property type="entry name" value="Class I glutamine amidotransferase-like"/>
    <property type="match status" value="1"/>
</dbReference>
<sequence length="230" mass="25478">MRLHYLQHVPFETPAHIAQWAIARGFDWQGSHLYAGEPLPALTEVDALIVMGGPMGVHDEGVYPWLGAEKAFLREAIAKGLPIFGICLGAQLLAEVLGAEVTAAPKKEIGWFPIELTAAAQAHPWFQDWPPQLTVLHWHGEMFSLPPDAIPLAKSAVCPQQGFLWGDRVVGLQFHLEVTPASLGELIQHCQHELVPDSYIQSASEIQAQAAQTEHLTPYLERLLDRWINP</sequence>
<reference evidence="3" key="1">
    <citation type="submission" date="2018-09" db="EMBL/GenBank/DDBJ databases">
        <title>Complete genome sequence of thermophilic cyanobacteria strain Thermosynechococcus elongatus PKUAC-SCTE542.</title>
        <authorList>
            <person name="Liang Y."/>
            <person name="Tang J."/>
            <person name="Daroch M."/>
        </authorList>
    </citation>
    <scope>NUCLEOTIDE SEQUENCE [LARGE SCALE GENOMIC DNA]</scope>
    <source>
        <strain evidence="3">E542</strain>
    </source>
</reference>
<dbReference type="PANTHER" id="PTHR42695:SF5">
    <property type="entry name" value="GLUTAMINE AMIDOTRANSFERASE YLR126C-RELATED"/>
    <property type="match status" value="1"/>
</dbReference>
<dbReference type="InterPro" id="IPR044992">
    <property type="entry name" value="ChyE-like"/>
</dbReference>
<dbReference type="RefSeq" id="WP_181496774.1">
    <property type="nucleotide sequence ID" value="NZ_CP032152.1"/>
</dbReference>
<dbReference type="PANTHER" id="PTHR42695">
    <property type="entry name" value="GLUTAMINE AMIDOTRANSFERASE YLR126C-RELATED"/>
    <property type="match status" value="1"/>
</dbReference>
<dbReference type="InterPro" id="IPR029062">
    <property type="entry name" value="Class_I_gatase-like"/>
</dbReference>
<dbReference type="CDD" id="cd01741">
    <property type="entry name" value="GATase1_1"/>
    <property type="match status" value="1"/>
</dbReference>
<proteinExistence type="predicted"/>
<dbReference type="Proteomes" id="UP000261812">
    <property type="component" value="Chromosome"/>
</dbReference>
<dbReference type="AlphaFoldDB" id="A0A3B7MB95"/>
<keyword evidence="2" id="KW-0808">Transferase</keyword>
<dbReference type="KEGG" id="tsq:D3A95_06370"/>
<feature type="domain" description="Glutamine amidotransferase" evidence="1">
    <location>
        <begin position="42"/>
        <end position="184"/>
    </location>
</feature>
<dbReference type="Gene3D" id="3.40.50.880">
    <property type="match status" value="1"/>
</dbReference>
<dbReference type="PROSITE" id="PS51273">
    <property type="entry name" value="GATASE_TYPE_1"/>
    <property type="match status" value="1"/>
</dbReference>
<evidence type="ECO:0000313" key="2">
    <source>
        <dbReference type="EMBL" id="AXY67887.1"/>
    </source>
</evidence>
<dbReference type="Pfam" id="PF00117">
    <property type="entry name" value="GATase"/>
    <property type="match status" value="1"/>
</dbReference>
<keyword evidence="3" id="KW-1185">Reference proteome</keyword>
<dbReference type="InterPro" id="IPR017926">
    <property type="entry name" value="GATASE"/>
</dbReference>
<evidence type="ECO:0000313" key="3">
    <source>
        <dbReference type="Proteomes" id="UP000261812"/>
    </source>
</evidence>
<organism evidence="2 3">
    <name type="scientific">Thermosynechococcus sichuanensis E542</name>
    <dbReference type="NCBI Taxonomy" id="2016101"/>
    <lineage>
        <taxon>Bacteria</taxon>
        <taxon>Bacillati</taxon>
        <taxon>Cyanobacteriota</taxon>
        <taxon>Cyanophyceae</taxon>
        <taxon>Acaryochloridales</taxon>
        <taxon>Thermosynechococcaceae</taxon>
        <taxon>Thermosynechococcus</taxon>
        <taxon>Thermosynechococcus sichuanensis</taxon>
    </lineage>
</organism>
<accession>A0A3B7MB95</accession>
<gene>
    <name evidence="2" type="ORF">D3A95_06370</name>
</gene>
<dbReference type="PRINTS" id="PR00096">
    <property type="entry name" value="GATASE"/>
</dbReference>
<protein>
    <submittedName>
        <fullName evidence="2">Type 1 glutamine amidotransferase</fullName>
    </submittedName>
</protein>
<dbReference type="EMBL" id="CP032152">
    <property type="protein sequence ID" value="AXY67887.1"/>
    <property type="molecule type" value="Genomic_DNA"/>
</dbReference>
<dbReference type="GO" id="GO:0016740">
    <property type="term" value="F:transferase activity"/>
    <property type="evidence" value="ECO:0007669"/>
    <property type="project" value="UniProtKB-KW"/>
</dbReference>
<keyword evidence="2" id="KW-0315">Glutamine amidotransferase</keyword>
<evidence type="ECO:0000259" key="1">
    <source>
        <dbReference type="Pfam" id="PF00117"/>
    </source>
</evidence>
<dbReference type="GO" id="GO:0005829">
    <property type="term" value="C:cytosol"/>
    <property type="evidence" value="ECO:0007669"/>
    <property type="project" value="TreeGrafter"/>
</dbReference>